<evidence type="ECO:0000313" key="2">
    <source>
        <dbReference type="EMBL" id="MPC88406.1"/>
    </source>
</evidence>
<feature type="region of interest" description="Disordered" evidence="1">
    <location>
        <begin position="1"/>
        <end position="27"/>
    </location>
</feature>
<organism evidence="2 3">
    <name type="scientific">Portunus trituberculatus</name>
    <name type="common">Swimming crab</name>
    <name type="synonym">Neptunus trituberculatus</name>
    <dbReference type="NCBI Taxonomy" id="210409"/>
    <lineage>
        <taxon>Eukaryota</taxon>
        <taxon>Metazoa</taxon>
        <taxon>Ecdysozoa</taxon>
        <taxon>Arthropoda</taxon>
        <taxon>Crustacea</taxon>
        <taxon>Multicrustacea</taxon>
        <taxon>Malacostraca</taxon>
        <taxon>Eumalacostraca</taxon>
        <taxon>Eucarida</taxon>
        <taxon>Decapoda</taxon>
        <taxon>Pleocyemata</taxon>
        <taxon>Brachyura</taxon>
        <taxon>Eubrachyura</taxon>
        <taxon>Portunoidea</taxon>
        <taxon>Portunidae</taxon>
        <taxon>Portuninae</taxon>
        <taxon>Portunus</taxon>
    </lineage>
</organism>
<evidence type="ECO:0000256" key="1">
    <source>
        <dbReference type="SAM" id="MobiDB-lite"/>
    </source>
</evidence>
<protein>
    <submittedName>
        <fullName evidence="2">Uncharacterized protein</fullName>
    </submittedName>
</protein>
<sequence>MDHCTHAEGLNHATTTTASDVTRDSEPSCLESEAGECHRVSRINSRGSSFLPRVCSDSGDVVFCTSILPYLLENRISIERESPRNTGLHNTATRVSSFLPSPLRMYRTPITSSLTPPSLP</sequence>
<dbReference type="EMBL" id="VSRR010077697">
    <property type="protein sequence ID" value="MPC88406.1"/>
    <property type="molecule type" value="Genomic_DNA"/>
</dbReference>
<dbReference type="Proteomes" id="UP000324222">
    <property type="component" value="Unassembled WGS sequence"/>
</dbReference>
<reference evidence="2 3" key="1">
    <citation type="submission" date="2019-05" db="EMBL/GenBank/DDBJ databases">
        <title>Another draft genome of Portunus trituberculatus and its Hox gene families provides insights of decapod evolution.</title>
        <authorList>
            <person name="Jeong J.-H."/>
            <person name="Song I."/>
            <person name="Kim S."/>
            <person name="Choi T."/>
            <person name="Kim D."/>
            <person name="Ryu S."/>
            <person name="Kim W."/>
        </authorList>
    </citation>
    <scope>NUCLEOTIDE SEQUENCE [LARGE SCALE GENOMIC DNA]</scope>
    <source>
        <tissue evidence="2">Muscle</tissue>
    </source>
</reference>
<proteinExistence type="predicted"/>
<name>A0A5B7J355_PORTR</name>
<keyword evidence="3" id="KW-1185">Reference proteome</keyword>
<evidence type="ECO:0000313" key="3">
    <source>
        <dbReference type="Proteomes" id="UP000324222"/>
    </source>
</evidence>
<accession>A0A5B7J355</accession>
<comment type="caution">
    <text evidence="2">The sequence shown here is derived from an EMBL/GenBank/DDBJ whole genome shotgun (WGS) entry which is preliminary data.</text>
</comment>
<gene>
    <name evidence="2" type="ORF">E2C01_083308</name>
</gene>
<dbReference type="AlphaFoldDB" id="A0A5B7J355"/>